<dbReference type="SUPFAM" id="SSF160574">
    <property type="entry name" value="BT0923-like"/>
    <property type="match status" value="2"/>
</dbReference>
<dbReference type="InterPro" id="IPR021533">
    <property type="entry name" value="PepSY-like"/>
</dbReference>
<reference evidence="3 4" key="1">
    <citation type="submission" date="2019-03" db="EMBL/GenBank/DDBJ databases">
        <title>Genomic Encyclopedia of Archaeal and Bacterial Type Strains, Phase II (KMG-II): from individual species to whole genera.</title>
        <authorList>
            <person name="Goeker M."/>
        </authorList>
    </citation>
    <scope>NUCLEOTIDE SEQUENCE [LARGE SCALE GENOMIC DNA]</scope>
    <source>
        <strain evidence="3 4">RL-C</strain>
    </source>
</reference>
<protein>
    <submittedName>
        <fullName evidence="3">Putative PepSY-like beta-lactamase-inhibitor</fullName>
    </submittedName>
</protein>
<feature type="chain" id="PRO_5020763526" evidence="1">
    <location>
        <begin position="26"/>
        <end position="304"/>
    </location>
</feature>
<comment type="caution">
    <text evidence="3">The sequence shown here is derived from an EMBL/GenBank/DDBJ whole genome shotgun (WGS) entry which is preliminary data.</text>
</comment>
<dbReference type="Pfam" id="PF11396">
    <property type="entry name" value="PepSY_like"/>
    <property type="match status" value="3"/>
</dbReference>
<dbReference type="AlphaFoldDB" id="A0A4R2EWT1"/>
<sequence>MRGKAILVWAALIAALLLASCSKNDDVTSNENEVSETAVKAAFTSQFPTAANVSWGEVDGFKVASFTLKSTTKSTTSGTHKCSAWYKGNGKWEMTEIEYSSDQLPDTIRKAYTATEYGDGSWTIVKIVKLKKADGTERFKFELSKTGKNNVFLYFDATGKLLKVKEKNRNYPDCNNYPNVLPDTLKAVILKMYPSAEISEVMQGPWGYWVEVKDGANIHNLFFNRKYELMMTMSQLGFEGLPQAVQEAVKASNYATWTVVSVRGFSMSGMQTVYMLMLKNDQDYKMLLYTADGKFFNGYSNFGY</sequence>
<keyword evidence="1" id="KW-0732">Signal</keyword>
<evidence type="ECO:0000256" key="1">
    <source>
        <dbReference type="SAM" id="SignalP"/>
    </source>
</evidence>
<dbReference type="EMBL" id="SLWB01000002">
    <property type="protein sequence ID" value="TCN72296.1"/>
    <property type="molecule type" value="Genomic_DNA"/>
</dbReference>
<evidence type="ECO:0000259" key="2">
    <source>
        <dbReference type="Pfam" id="PF11396"/>
    </source>
</evidence>
<evidence type="ECO:0000313" key="4">
    <source>
        <dbReference type="Proteomes" id="UP000294830"/>
    </source>
</evidence>
<gene>
    <name evidence="3" type="ORF">CLV25_102262</name>
</gene>
<name>A0A4R2EWT1_9BACT</name>
<dbReference type="OrthoDB" id="799540at2"/>
<dbReference type="Gene3D" id="3.10.450.360">
    <property type="match status" value="2"/>
</dbReference>
<feature type="domain" description="Putative beta-lactamase-inhibitor-like PepSY-like" evidence="2">
    <location>
        <begin position="223"/>
        <end position="284"/>
    </location>
</feature>
<feature type="domain" description="Putative beta-lactamase-inhibitor-like PepSY-like" evidence="2">
    <location>
        <begin position="82"/>
        <end position="163"/>
    </location>
</feature>
<organism evidence="3 4">
    <name type="scientific">Acetobacteroides hydrogenigenes</name>
    <dbReference type="NCBI Taxonomy" id="979970"/>
    <lineage>
        <taxon>Bacteria</taxon>
        <taxon>Pseudomonadati</taxon>
        <taxon>Bacteroidota</taxon>
        <taxon>Bacteroidia</taxon>
        <taxon>Bacteroidales</taxon>
        <taxon>Rikenellaceae</taxon>
        <taxon>Acetobacteroides</taxon>
    </lineage>
</organism>
<evidence type="ECO:0000313" key="3">
    <source>
        <dbReference type="EMBL" id="TCN72296.1"/>
    </source>
</evidence>
<dbReference type="PROSITE" id="PS51257">
    <property type="entry name" value="PROKAR_LIPOPROTEIN"/>
    <property type="match status" value="1"/>
</dbReference>
<keyword evidence="4" id="KW-1185">Reference proteome</keyword>
<dbReference type="Proteomes" id="UP000294830">
    <property type="component" value="Unassembled WGS sequence"/>
</dbReference>
<proteinExistence type="predicted"/>
<accession>A0A4R2EWT1</accession>
<dbReference type="RefSeq" id="WP_131838350.1">
    <property type="nucleotide sequence ID" value="NZ_SLWB01000002.1"/>
</dbReference>
<feature type="signal peptide" evidence="1">
    <location>
        <begin position="1"/>
        <end position="25"/>
    </location>
</feature>
<feature type="domain" description="Putative beta-lactamase-inhibitor-like PepSY-like" evidence="2">
    <location>
        <begin position="179"/>
        <end position="219"/>
    </location>
</feature>